<dbReference type="GO" id="GO:0005886">
    <property type="term" value="C:plasma membrane"/>
    <property type="evidence" value="ECO:0007669"/>
    <property type="project" value="TreeGrafter"/>
</dbReference>
<protein>
    <recommendedName>
        <fullName evidence="2">Cell shape-determining protein MreC</fullName>
    </recommendedName>
    <alternativeName>
        <fullName evidence="4">Cell shape protein MreC</fullName>
    </alternativeName>
</protein>
<dbReference type="RefSeq" id="WP_212687590.1">
    <property type="nucleotide sequence ID" value="NZ_JAGSPN010000005.1"/>
</dbReference>
<evidence type="ECO:0000256" key="1">
    <source>
        <dbReference type="ARBA" id="ARBA00009369"/>
    </source>
</evidence>
<feature type="domain" description="Rod shape-determining protein MreC beta-barrel core" evidence="6">
    <location>
        <begin position="127"/>
        <end position="272"/>
    </location>
</feature>
<dbReference type="PANTHER" id="PTHR34138">
    <property type="entry name" value="CELL SHAPE-DETERMINING PROTEIN MREC"/>
    <property type="match status" value="1"/>
</dbReference>
<accession>A0A941DNZ5</accession>
<sequence length="371" mass="40172">MNYSPPPLFKQGASARAKALFFTIFAICLLVVDSRLQSLSLLRQIIGTVLYPVQMVASVPSQAARDISVYFNGISELQTENTRLKQQRTRHADLLQQGGQLQSENAHLRKLLDARERMPAKSVMAEIIYDARDPSTRKLVVDRGLKDGVEQGQPVIDDLGVVGQVTRVFPMTSEVTLLTDKTQAIPVQILRNGLRSVAYGRGQSPYLDMKVTSNADVQKGDVLVTSGLDGIYPPGLAVAKVEVVENKGTSTFENIVCMPVAGVEKNRQLLILQVSTRDLPKPDSEEVRAKKEKINRRVTRDNGPVSDLRLPSEQSNAAPGSATQVTAPSALHAAVPASRDQAAKPVPAPAPAVRPAAQPVIKPASQPQEAQ</sequence>
<dbReference type="Pfam" id="PF04085">
    <property type="entry name" value="MreC"/>
    <property type="match status" value="1"/>
</dbReference>
<dbReference type="PANTHER" id="PTHR34138:SF1">
    <property type="entry name" value="CELL SHAPE-DETERMINING PROTEIN MREC"/>
    <property type="match status" value="1"/>
</dbReference>
<evidence type="ECO:0000313" key="7">
    <source>
        <dbReference type="EMBL" id="MBR7782256.1"/>
    </source>
</evidence>
<dbReference type="GO" id="GO:0008360">
    <property type="term" value="P:regulation of cell shape"/>
    <property type="evidence" value="ECO:0007669"/>
    <property type="project" value="UniProtKB-KW"/>
</dbReference>
<keyword evidence="8" id="KW-1185">Reference proteome</keyword>
<dbReference type="NCBIfam" id="TIGR00219">
    <property type="entry name" value="mreC"/>
    <property type="match status" value="1"/>
</dbReference>
<dbReference type="InterPro" id="IPR055342">
    <property type="entry name" value="MreC_beta-barrel_core"/>
</dbReference>
<evidence type="ECO:0000256" key="4">
    <source>
        <dbReference type="ARBA" id="ARBA00032089"/>
    </source>
</evidence>
<evidence type="ECO:0000259" key="6">
    <source>
        <dbReference type="Pfam" id="PF04085"/>
    </source>
</evidence>
<gene>
    <name evidence="7" type="primary">mreC</name>
    <name evidence="7" type="ORF">KDM89_08890</name>
</gene>
<dbReference type="InterPro" id="IPR042175">
    <property type="entry name" value="Cell/Rod_MreC_2"/>
</dbReference>
<dbReference type="InterPro" id="IPR042177">
    <property type="entry name" value="Cell/Rod_1"/>
</dbReference>
<dbReference type="InterPro" id="IPR007221">
    <property type="entry name" value="MreC"/>
</dbReference>
<comment type="caution">
    <text evidence="7">The sequence shown here is derived from an EMBL/GenBank/DDBJ whole genome shotgun (WGS) entry which is preliminary data.</text>
</comment>
<organism evidence="7 8">
    <name type="scientific">Undibacterium luofuense</name>
    <dbReference type="NCBI Taxonomy" id="2828733"/>
    <lineage>
        <taxon>Bacteria</taxon>
        <taxon>Pseudomonadati</taxon>
        <taxon>Pseudomonadota</taxon>
        <taxon>Betaproteobacteria</taxon>
        <taxon>Burkholderiales</taxon>
        <taxon>Oxalobacteraceae</taxon>
        <taxon>Undibacterium</taxon>
    </lineage>
</organism>
<evidence type="ECO:0000256" key="2">
    <source>
        <dbReference type="ARBA" id="ARBA00013855"/>
    </source>
</evidence>
<name>A0A941DNZ5_9BURK</name>
<feature type="compositionally biased region" description="Basic and acidic residues" evidence="5">
    <location>
        <begin position="279"/>
        <end position="289"/>
    </location>
</feature>
<reference evidence="7" key="1">
    <citation type="submission" date="2021-04" db="EMBL/GenBank/DDBJ databases">
        <title>novel species isolated from subtropical streams in China.</title>
        <authorList>
            <person name="Lu H."/>
        </authorList>
    </citation>
    <scope>NUCLEOTIDE SEQUENCE</scope>
    <source>
        <strain evidence="7">LFS511W</strain>
    </source>
</reference>
<evidence type="ECO:0000256" key="5">
    <source>
        <dbReference type="SAM" id="MobiDB-lite"/>
    </source>
</evidence>
<evidence type="ECO:0000313" key="8">
    <source>
        <dbReference type="Proteomes" id="UP000680067"/>
    </source>
</evidence>
<evidence type="ECO:0000256" key="3">
    <source>
        <dbReference type="ARBA" id="ARBA00022960"/>
    </source>
</evidence>
<dbReference type="Gene3D" id="2.40.10.340">
    <property type="entry name" value="Rod shape-determining protein MreC, domain 1"/>
    <property type="match status" value="1"/>
</dbReference>
<dbReference type="Proteomes" id="UP000680067">
    <property type="component" value="Unassembled WGS sequence"/>
</dbReference>
<keyword evidence="3" id="KW-0133">Cell shape</keyword>
<dbReference type="Gene3D" id="2.40.10.350">
    <property type="entry name" value="Rod shape-determining protein MreC, domain 2"/>
    <property type="match status" value="1"/>
</dbReference>
<feature type="compositionally biased region" description="Polar residues" evidence="5">
    <location>
        <begin position="312"/>
        <end position="327"/>
    </location>
</feature>
<comment type="similarity">
    <text evidence="1">Belongs to the MreC family.</text>
</comment>
<feature type="region of interest" description="Disordered" evidence="5">
    <location>
        <begin position="279"/>
        <end position="371"/>
    </location>
</feature>
<proteinExistence type="inferred from homology"/>
<dbReference type="EMBL" id="JAGSPN010000005">
    <property type="protein sequence ID" value="MBR7782256.1"/>
    <property type="molecule type" value="Genomic_DNA"/>
</dbReference>
<dbReference type="AlphaFoldDB" id="A0A941DNZ5"/>